<reference evidence="3" key="1">
    <citation type="submission" date="2020-08" db="EMBL/GenBank/DDBJ databases">
        <title>Complete genome sequence of Streptococcus mitis strain Nm-65.</title>
        <authorList>
            <person name="Tabata A."/>
            <person name="Ohkuni H."/>
            <person name="Nagamune H."/>
        </authorList>
    </citation>
    <scope>NUCLEOTIDE SEQUENCE [LARGE SCALE GENOMIC DNA]</scope>
    <source>
        <strain evidence="3">Nm-65</strain>
    </source>
</reference>
<name>A0A7G1IU05_STRMT</name>
<evidence type="ECO:0000256" key="1">
    <source>
        <dbReference type="SAM" id="MobiDB-lite"/>
    </source>
</evidence>
<feature type="region of interest" description="Disordered" evidence="1">
    <location>
        <begin position="1"/>
        <end position="28"/>
    </location>
</feature>
<dbReference type="AlphaFoldDB" id="A0A7G1IU05"/>
<dbReference type="Proteomes" id="UP000516106">
    <property type="component" value="Chromosome"/>
</dbReference>
<accession>A0A7G1IU05</accession>
<feature type="compositionally biased region" description="Polar residues" evidence="1">
    <location>
        <begin position="1"/>
        <end position="10"/>
    </location>
</feature>
<protein>
    <submittedName>
        <fullName evidence="2">Uncharacterized protein</fullName>
    </submittedName>
</protein>
<evidence type="ECO:0000313" key="3">
    <source>
        <dbReference type="Proteomes" id="UP000516106"/>
    </source>
</evidence>
<evidence type="ECO:0000313" key="2">
    <source>
        <dbReference type="EMBL" id="BCJ10037.1"/>
    </source>
</evidence>
<proteinExistence type="predicted"/>
<gene>
    <name evidence="2" type="ORF">SMNM65_04690</name>
</gene>
<sequence length="103" mass="11934">MARPDQNPNHQADKEKADDVSNPDKISYPRRELPIIAPKFGCPKQSEKQEQIRKNCTRFEKNRVSFHITPPTIYKAGWLTLSGSITTRLRRQLVLFKANLTTR</sequence>
<organism evidence="2 3">
    <name type="scientific">Streptococcus mitis</name>
    <dbReference type="NCBI Taxonomy" id="28037"/>
    <lineage>
        <taxon>Bacteria</taxon>
        <taxon>Bacillati</taxon>
        <taxon>Bacillota</taxon>
        <taxon>Bacilli</taxon>
        <taxon>Lactobacillales</taxon>
        <taxon>Streptococcaceae</taxon>
        <taxon>Streptococcus</taxon>
        <taxon>Streptococcus mitis group</taxon>
    </lineage>
</organism>
<dbReference type="EMBL" id="AP023349">
    <property type="protein sequence ID" value="BCJ10037.1"/>
    <property type="molecule type" value="Genomic_DNA"/>
</dbReference>